<reference evidence="2" key="1">
    <citation type="journal article" date="2015" name="MBio">
        <title>Genome-Resolved Metagenomic Analysis Reveals Roles for Candidate Phyla and Other Microbial Community Members in Biogeochemical Transformations in Oil Reservoirs.</title>
        <authorList>
            <person name="Hu P."/>
            <person name="Tom L."/>
            <person name="Singh A."/>
            <person name="Thomas B.C."/>
            <person name="Baker B.J."/>
            <person name="Piceno Y.M."/>
            <person name="Andersen G.L."/>
            <person name="Banfield J.F."/>
        </authorList>
    </citation>
    <scope>NUCLEOTIDE SEQUENCE [LARGE SCALE GENOMIC DNA]</scope>
</reference>
<organism evidence="1 2">
    <name type="scientific">Thermacetogenium phaeum</name>
    <dbReference type="NCBI Taxonomy" id="85874"/>
    <lineage>
        <taxon>Bacteria</taxon>
        <taxon>Bacillati</taxon>
        <taxon>Bacillota</taxon>
        <taxon>Clostridia</taxon>
        <taxon>Thermoanaerobacterales</taxon>
        <taxon>Thermoanaerobacteraceae</taxon>
        <taxon>Thermacetogenium</taxon>
    </lineage>
</organism>
<sequence length="56" mass="6496">MEVRCALCGKKEIITDAHKDYEKLEKNPKSTYFCDLCLAKLQYDALEYNKPKKPIG</sequence>
<evidence type="ECO:0008006" key="3">
    <source>
        <dbReference type="Google" id="ProtNLM"/>
    </source>
</evidence>
<dbReference type="Proteomes" id="UP000053326">
    <property type="component" value="Unassembled WGS sequence"/>
</dbReference>
<accession>A0A117LBT2</accession>
<name>A0A117LBT2_9THEO</name>
<dbReference type="EMBL" id="LGFO01000001">
    <property type="protein sequence ID" value="KUK37283.1"/>
    <property type="molecule type" value="Genomic_DNA"/>
</dbReference>
<evidence type="ECO:0000313" key="1">
    <source>
        <dbReference type="EMBL" id="KUK37283.1"/>
    </source>
</evidence>
<dbReference type="AlphaFoldDB" id="A0A117LBT2"/>
<gene>
    <name evidence="1" type="ORF">XD66_0016</name>
</gene>
<comment type="caution">
    <text evidence="1">The sequence shown here is derived from an EMBL/GenBank/DDBJ whole genome shotgun (WGS) entry which is preliminary data.</text>
</comment>
<protein>
    <recommendedName>
        <fullName evidence="3">DUF2197 domain-containing protein</fullName>
    </recommendedName>
</protein>
<dbReference type="Pfam" id="PF09963">
    <property type="entry name" value="DUF2197"/>
    <property type="match status" value="1"/>
</dbReference>
<proteinExistence type="predicted"/>
<evidence type="ECO:0000313" key="2">
    <source>
        <dbReference type="Proteomes" id="UP000053326"/>
    </source>
</evidence>
<dbReference type="InterPro" id="IPR019241">
    <property type="entry name" value="DUF2197"/>
</dbReference>